<evidence type="ECO:0000313" key="1">
    <source>
        <dbReference type="EMBL" id="MES1930889.1"/>
    </source>
</evidence>
<gene>
    <name evidence="1" type="ORF">SADO_16638</name>
</gene>
<proteinExistence type="predicted"/>
<keyword evidence="2" id="KW-1185">Reference proteome</keyword>
<evidence type="ECO:0000313" key="2">
    <source>
        <dbReference type="Proteomes" id="UP001460888"/>
    </source>
</evidence>
<dbReference type="Proteomes" id="UP001460888">
    <property type="component" value="Unassembled WGS sequence"/>
</dbReference>
<name>A0ABV2B4S1_9GAMM</name>
<reference evidence="1 2" key="1">
    <citation type="submission" date="2013-03" db="EMBL/GenBank/DDBJ databases">
        <title>Salinisphaera dokdonensis CL-ES53 Genome Sequencing.</title>
        <authorList>
            <person name="Li C."/>
            <person name="Lai Q."/>
            <person name="Shao Z."/>
        </authorList>
    </citation>
    <scope>NUCLEOTIDE SEQUENCE [LARGE SCALE GENOMIC DNA]</scope>
    <source>
        <strain evidence="1 2">CL-ES53</strain>
    </source>
</reference>
<organism evidence="1 2">
    <name type="scientific">Salinisphaera dokdonensis CL-ES53</name>
    <dbReference type="NCBI Taxonomy" id="1304272"/>
    <lineage>
        <taxon>Bacteria</taxon>
        <taxon>Pseudomonadati</taxon>
        <taxon>Pseudomonadota</taxon>
        <taxon>Gammaproteobacteria</taxon>
        <taxon>Salinisphaerales</taxon>
        <taxon>Salinisphaeraceae</taxon>
        <taxon>Salinisphaera</taxon>
    </lineage>
</organism>
<accession>A0ABV2B4S1</accession>
<comment type="caution">
    <text evidence="1">The sequence shown here is derived from an EMBL/GenBank/DDBJ whole genome shotgun (WGS) entry which is preliminary data.</text>
</comment>
<dbReference type="EMBL" id="APND01000008">
    <property type="protein sequence ID" value="MES1930889.1"/>
    <property type="molecule type" value="Genomic_DNA"/>
</dbReference>
<protein>
    <submittedName>
        <fullName evidence="1">Uncharacterized protein</fullName>
    </submittedName>
</protein>
<sequence>MPQRQGAGWGNTPGSGLVRFGFELVIAVFHHRLARFVVVVRKCDALALPIERAVLEIAVVFVVCPEAGVSTMLCSPV</sequence>